<name>X1IIJ0_9ZZZZ</name>
<organism evidence="1">
    <name type="scientific">marine sediment metagenome</name>
    <dbReference type="NCBI Taxonomy" id="412755"/>
    <lineage>
        <taxon>unclassified sequences</taxon>
        <taxon>metagenomes</taxon>
        <taxon>ecological metagenomes</taxon>
    </lineage>
</organism>
<proteinExistence type="predicted"/>
<dbReference type="AlphaFoldDB" id="X1IIJ0"/>
<feature type="non-terminal residue" evidence="1">
    <location>
        <position position="258"/>
    </location>
</feature>
<evidence type="ECO:0000313" key="1">
    <source>
        <dbReference type="EMBL" id="GAH69055.1"/>
    </source>
</evidence>
<reference evidence="1" key="1">
    <citation type="journal article" date="2014" name="Front. Microbiol.">
        <title>High frequency of phylogenetically diverse reductive dehalogenase-homologous genes in deep subseafloor sedimentary metagenomes.</title>
        <authorList>
            <person name="Kawai M."/>
            <person name="Futagami T."/>
            <person name="Toyoda A."/>
            <person name="Takaki Y."/>
            <person name="Nishi S."/>
            <person name="Hori S."/>
            <person name="Arai W."/>
            <person name="Tsubouchi T."/>
            <person name="Morono Y."/>
            <person name="Uchiyama I."/>
            <person name="Ito T."/>
            <person name="Fujiyama A."/>
            <person name="Inagaki F."/>
            <person name="Takami H."/>
        </authorList>
    </citation>
    <scope>NUCLEOTIDE SEQUENCE</scope>
    <source>
        <strain evidence="1">Expedition CK06-06</strain>
    </source>
</reference>
<accession>X1IIJ0</accession>
<gene>
    <name evidence="1" type="ORF">S03H2_52814</name>
</gene>
<protein>
    <submittedName>
        <fullName evidence="1">Uncharacterized protein</fullName>
    </submittedName>
</protein>
<comment type="caution">
    <text evidence="1">The sequence shown here is derived from an EMBL/GenBank/DDBJ whole genome shotgun (WGS) entry which is preliminary data.</text>
</comment>
<dbReference type="EMBL" id="BARU01033582">
    <property type="protein sequence ID" value="GAH69055.1"/>
    <property type="molecule type" value="Genomic_DNA"/>
</dbReference>
<feature type="non-terminal residue" evidence="1">
    <location>
        <position position="1"/>
    </location>
</feature>
<sequence>IQKAGNSDSDNARLAYLKQLRNRPELDTSLKADVDKLIFQIDRWLGEKRLDYFGREAQNKKDYDFQISESSAVYPLTWLYRGRMVIWYAMESGSVWNIAHLRREFFGAARGFFEKYSSAFPKNKIARMYLGEPIEPTKHYVAVAGAPQWAVYQREALERLTDIIEWWIDNRIQENGEYGGGWGDDCEMWRWWVPVLIGFESKKISLAQMRFSEALLAQPHMKLGYTTRMSDVEHTAEDSADAITPMMHLEMDNKLWQK</sequence>